<dbReference type="Proteomes" id="UP000595278">
    <property type="component" value="Chromosome"/>
</dbReference>
<reference evidence="2 3" key="1">
    <citation type="submission" date="2021-01" db="EMBL/GenBank/DDBJ databases">
        <title>Entomomonas sp. F2A isolated from a house cricket (Acheta domesticus).</title>
        <authorList>
            <person name="Spergser J."/>
            <person name="Busse H.-J."/>
        </authorList>
    </citation>
    <scope>NUCLEOTIDE SEQUENCE [LARGE SCALE GENOMIC DNA]</scope>
    <source>
        <strain evidence="2 3">F2A</strain>
    </source>
</reference>
<dbReference type="EMBL" id="CP067393">
    <property type="protein sequence ID" value="QQP86219.1"/>
    <property type="molecule type" value="Genomic_DNA"/>
</dbReference>
<evidence type="ECO:0000313" key="3">
    <source>
        <dbReference type="Proteomes" id="UP000595278"/>
    </source>
</evidence>
<dbReference type="SUPFAM" id="SSF53335">
    <property type="entry name" value="S-adenosyl-L-methionine-dependent methyltransferases"/>
    <property type="match status" value="1"/>
</dbReference>
<dbReference type="GO" id="GO:0003700">
    <property type="term" value="F:DNA-binding transcription factor activity"/>
    <property type="evidence" value="ECO:0007669"/>
    <property type="project" value="InterPro"/>
</dbReference>
<dbReference type="Gene3D" id="3.40.50.150">
    <property type="entry name" value="Vaccinia Virus protein VP39"/>
    <property type="match status" value="1"/>
</dbReference>
<dbReference type="SMART" id="SM00418">
    <property type="entry name" value="HTH_ARSR"/>
    <property type="match status" value="1"/>
</dbReference>
<name>A0A974NGL1_9GAMM</name>
<dbReference type="InterPro" id="IPR036390">
    <property type="entry name" value="WH_DNA-bd_sf"/>
</dbReference>
<dbReference type="CDD" id="cd00090">
    <property type="entry name" value="HTH_ARSR"/>
    <property type="match status" value="1"/>
</dbReference>
<dbReference type="PRINTS" id="PR00778">
    <property type="entry name" value="HTHARSR"/>
</dbReference>
<dbReference type="PROSITE" id="PS50987">
    <property type="entry name" value="HTH_ARSR_2"/>
    <property type="match status" value="1"/>
</dbReference>
<dbReference type="KEGG" id="eaz:JHT90_02965"/>
<organism evidence="2 3">
    <name type="scientific">Entomomonas asaccharolytica</name>
    <dbReference type="NCBI Taxonomy" id="2785331"/>
    <lineage>
        <taxon>Bacteria</taxon>
        <taxon>Pseudomonadati</taxon>
        <taxon>Pseudomonadota</taxon>
        <taxon>Gammaproteobacteria</taxon>
        <taxon>Pseudomonadales</taxon>
        <taxon>Pseudomonadaceae</taxon>
        <taxon>Entomomonas</taxon>
    </lineage>
</organism>
<dbReference type="PANTHER" id="PTHR43861">
    <property type="entry name" value="TRANS-ACONITATE 2-METHYLTRANSFERASE-RELATED"/>
    <property type="match status" value="1"/>
</dbReference>
<protein>
    <submittedName>
        <fullName evidence="2">ArsR family transcriptional regulator</fullName>
    </submittedName>
</protein>
<dbReference type="InterPro" id="IPR001845">
    <property type="entry name" value="HTH_ArsR_DNA-bd_dom"/>
</dbReference>
<evidence type="ECO:0000259" key="1">
    <source>
        <dbReference type="PROSITE" id="PS50987"/>
    </source>
</evidence>
<dbReference type="SUPFAM" id="SSF46785">
    <property type="entry name" value="Winged helix' DNA-binding domain"/>
    <property type="match status" value="1"/>
</dbReference>
<dbReference type="AlphaFoldDB" id="A0A974NGL1"/>
<evidence type="ECO:0000313" key="2">
    <source>
        <dbReference type="EMBL" id="QQP86219.1"/>
    </source>
</evidence>
<dbReference type="InterPro" id="IPR036388">
    <property type="entry name" value="WH-like_DNA-bd_sf"/>
</dbReference>
<accession>A0A974NGL1</accession>
<dbReference type="RefSeq" id="WP_201093891.1">
    <property type="nucleotide sequence ID" value="NZ_CP067393.1"/>
</dbReference>
<feature type="domain" description="HTH arsR-type" evidence="1">
    <location>
        <begin position="3"/>
        <end position="99"/>
    </location>
</feature>
<sequence length="320" mass="35930">MTASNLTIDNFANLCKAVSEPLRVMVLRVLLHNSFGVLELTQLFNTTQSGMSHHLKVLLQAGLVVTRREGNTIFYRRTLSVEHSLSRFHQSLLDEIDGLAIPDELQHNLNIIYAERAEASRIFFTNLAKGDGLDQQDVIVDLKHYQDNVLKIIDSKGFNKEAIALEVGPGDGKFLPLLAKRFKEVIAVDNNAEMLQLAEQYCQQQKLPNVILKKADATKLQLTNPLDCIVANMVLHHLPAPADAFQHFKSCLKESGNLLVAELCHHEQDWVTKTCGDLWLGFEPDELTHWASSAGFKPDESLYIGLRNGFQLQIRCFCAV</sequence>
<dbReference type="InterPro" id="IPR011991">
    <property type="entry name" value="ArsR-like_HTH"/>
</dbReference>
<dbReference type="InterPro" id="IPR029063">
    <property type="entry name" value="SAM-dependent_MTases_sf"/>
</dbReference>
<proteinExistence type="predicted"/>
<dbReference type="NCBIfam" id="NF033788">
    <property type="entry name" value="HTH_metalloreg"/>
    <property type="match status" value="1"/>
</dbReference>
<dbReference type="CDD" id="cd02440">
    <property type="entry name" value="AdoMet_MTases"/>
    <property type="match status" value="1"/>
</dbReference>
<dbReference type="Pfam" id="PF13489">
    <property type="entry name" value="Methyltransf_23"/>
    <property type="match status" value="1"/>
</dbReference>
<dbReference type="Gene3D" id="1.10.10.10">
    <property type="entry name" value="Winged helix-like DNA-binding domain superfamily/Winged helix DNA-binding domain"/>
    <property type="match status" value="1"/>
</dbReference>
<dbReference type="Pfam" id="PF01022">
    <property type="entry name" value="HTH_5"/>
    <property type="match status" value="1"/>
</dbReference>
<gene>
    <name evidence="2" type="ORF">JHT90_02965</name>
</gene>
<keyword evidence="3" id="KW-1185">Reference proteome</keyword>